<reference evidence="5" key="4">
    <citation type="submission" date="2019-03" db="UniProtKB">
        <authorList>
            <consortium name="EnsemblPlants"/>
        </authorList>
    </citation>
    <scope>IDENTIFICATION</scope>
</reference>
<feature type="repeat" description="PPR" evidence="3">
    <location>
        <begin position="633"/>
        <end position="667"/>
    </location>
</feature>
<feature type="repeat" description="PPR" evidence="3">
    <location>
        <begin position="832"/>
        <end position="866"/>
    </location>
</feature>
<dbReference type="GO" id="GO:0009451">
    <property type="term" value="P:RNA modification"/>
    <property type="evidence" value="ECO:0007669"/>
    <property type="project" value="InterPro"/>
</dbReference>
<dbReference type="Gene3D" id="1.25.40.10">
    <property type="entry name" value="Tetratricopeptide repeat domain"/>
    <property type="match status" value="7"/>
</dbReference>
<evidence type="ECO:0000256" key="4">
    <source>
        <dbReference type="SAM" id="MobiDB-lite"/>
    </source>
</evidence>
<dbReference type="InterPro" id="IPR046960">
    <property type="entry name" value="PPR_At4g14850-like_plant"/>
</dbReference>
<dbReference type="InterPro" id="IPR002885">
    <property type="entry name" value="PPR_rpt"/>
</dbReference>
<dbReference type="PROSITE" id="PS51375">
    <property type="entry name" value="PPR"/>
    <property type="match status" value="8"/>
</dbReference>
<reference evidence="5" key="5">
    <citation type="journal article" date="2021" name="G3 (Bethesda)">
        <title>Aegilops tauschii genome assembly Aet v5.0 features greater sequence contiguity and improved annotation.</title>
        <authorList>
            <person name="Wang L."/>
            <person name="Zhu T."/>
            <person name="Rodriguez J.C."/>
            <person name="Deal K.R."/>
            <person name="Dubcovsky J."/>
            <person name="McGuire P.E."/>
            <person name="Lux T."/>
            <person name="Spannagl M."/>
            <person name="Mayer K.F.X."/>
            <person name="Baldrich P."/>
            <person name="Meyers B.C."/>
            <person name="Huo N."/>
            <person name="Gu Y.Q."/>
            <person name="Zhou H."/>
            <person name="Devos K.M."/>
            <person name="Bennetzen J.L."/>
            <person name="Unver T."/>
            <person name="Budak H."/>
            <person name="Gulick P.J."/>
            <person name="Galiba G."/>
            <person name="Kalapos B."/>
            <person name="Nelson D.R."/>
            <person name="Li P."/>
            <person name="You F.M."/>
            <person name="Luo M.C."/>
            <person name="Dvorak J."/>
        </authorList>
    </citation>
    <scope>NUCLEOTIDE SEQUENCE [LARGE SCALE GENOMIC DNA]</scope>
    <source>
        <strain evidence="5">cv. AL8/78</strain>
    </source>
</reference>
<dbReference type="FunFam" id="1.25.40.10:FF:000344">
    <property type="entry name" value="Pentatricopeptide repeat-containing protein"/>
    <property type="match status" value="1"/>
</dbReference>
<dbReference type="FunFam" id="1.25.40.10:FF:000381">
    <property type="entry name" value="Pentatricopeptide repeat-containing protein"/>
    <property type="match status" value="1"/>
</dbReference>
<reference evidence="6" key="2">
    <citation type="journal article" date="2017" name="Nat. Plants">
        <title>The Aegilops tauschii genome reveals multiple impacts of transposons.</title>
        <authorList>
            <person name="Zhao G."/>
            <person name="Zou C."/>
            <person name="Li K."/>
            <person name="Wang K."/>
            <person name="Li T."/>
            <person name="Gao L."/>
            <person name="Zhang X."/>
            <person name="Wang H."/>
            <person name="Yang Z."/>
            <person name="Liu X."/>
            <person name="Jiang W."/>
            <person name="Mao L."/>
            <person name="Kong X."/>
            <person name="Jiao Y."/>
            <person name="Jia J."/>
        </authorList>
    </citation>
    <scope>NUCLEOTIDE SEQUENCE [LARGE SCALE GENOMIC DNA]</scope>
    <source>
        <strain evidence="6">cv. AL8/78</strain>
    </source>
</reference>
<feature type="region of interest" description="Disordered" evidence="4">
    <location>
        <begin position="1"/>
        <end position="24"/>
    </location>
</feature>
<dbReference type="NCBIfam" id="TIGR00756">
    <property type="entry name" value="PPR"/>
    <property type="match status" value="6"/>
</dbReference>
<evidence type="ECO:0000256" key="2">
    <source>
        <dbReference type="ARBA" id="ARBA00022946"/>
    </source>
</evidence>
<proteinExistence type="predicted"/>
<name>A0A453IY49_AEGTS</name>
<dbReference type="InterPro" id="IPR011990">
    <property type="entry name" value="TPR-like_helical_dom_sf"/>
</dbReference>
<protein>
    <recommendedName>
        <fullName evidence="7">Pentacotripeptide-repeat region of PRORP domain-containing protein</fullName>
    </recommendedName>
</protein>
<reference evidence="5" key="3">
    <citation type="journal article" date="2017" name="Nature">
        <title>Genome sequence of the progenitor of the wheat D genome Aegilops tauschii.</title>
        <authorList>
            <person name="Luo M.C."/>
            <person name="Gu Y.Q."/>
            <person name="Puiu D."/>
            <person name="Wang H."/>
            <person name="Twardziok S.O."/>
            <person name="Deal K.R."/>
            <person name="Huo N."/>
            <person name="Zhu T."/>
            <person name="Wang L."/>
            <person name="Wang Y."/>
            <person name="McGuire P.E."/>
            <person name="Liu S."/>
            <person name="Long H."/>
            <person name="Ramasamy R.K."/>
            <person name="Rodriguez J.C."/>
            <person name="Van S.L."/>
            <person name="Yuan L."/>
            <person name="Wang Z."/>
            <person name="Xia Z."/>
            <person name="Xiao L."/>
            <person name="Anderson O.D."/>
            <person name="Ouyang S."/>
            <person name="Liang Y."/>
            <person name="Zimin A.V."/>
            <person name="Pertea G."/>
            <person name="Qi P."/>
            <person name="Bennetzen J.L."/>
            <person name="Dai X."/>
            <person name="Dawson M.W."/>
            <person name="Muller H.G."/>
            <person name="Kugler K."/>
            <person name="Rivarola-Duarte L."/>
            <person name="Spannagl M."/>
            <person name="Mayer K.F.X."/>
            <person name="Lu F.H."/>
            <person name="Bevan M.W."/>
            <person name="Leroy P."/>
            <person name="Li P."/>
            <person name="You F.M."/>
            <person name="Sun Q."/>
            <person name="Liu Z."/>
            <person name="Lyons E."/>
            <person name="Wicker T."/>
            <person name="Salzberg S.L."/>
            <person name="Devos K.M."/>
            <person name="Dvorak J."/>
        </authorList>
    </citation>
    <scope>NUCLEOTIDE SEQUENCE [LARGE SCALE GENOMIC DNA]</scope>
    <source>
        <strain evidence="5">cv. AL8/78</strain>
    </source>
</reference>
<dbReference type="EnsemblPlants" id="AET4Gv20724500.2">
    <property type="protein sequence ID" value="AET4Gv20724500.2"/>
    <property type="gene ID" value="AET4Gv20724500"/>
</dbReference>
<dbReference type="STRING" id="200361.A0A453IY49"/>
<evidence type="ECO:0000313" key="6">
    <source>
        <dbReference type="Proteomes" id="UP000015105"/>
    </source>
</evidence>
<accession>A0A453IY49</accession>
<dbReference type="Pfam" id="PF13041">
    <property type="entry name" value="PPR_2"/>
    <property type="match status" value="4"/>
</dbReference>
<feature type="repeat" description="PPR" evidence="3">
    <location>
        <begin position="330"/>
        <end position="364"/>
    </location>
</feature>
<dbReference type="Gramene" id="AET4Gv20724500.2">
    <property type="protein sequence ID" value="AET4Gv20724500.2"/>
    <property type="gene ID" value="AET4Gv20724500"/>
</dbReference>
<feature type="repeat" description="PPR" evidence="3">
    <location>
        <begin position="229"/>
        <end position="263"/>
    </location>
</feature>
<feature type="repeat" description="PPR" evidence="3">
    <location>
        <begin position="731"/>
        <end position="765"/>
    </location>
</feature>
<evidence type="ECO:0000256" key="1">
    <source>
        <dbReference type="ARBA" id="ARBA00022737"/>
    </source>
</evidence>
<evidence type="ECO:0000256" key="3">
    <source>
        <dbReference type="PROSITE-ProRule" id="PRU00708"/>
    </source>
</evidence>
<dbReference type="PANTHER" id="PTHR47926:SF544">
    <property type="entry name" value="PENTACOTRIPEPTIDE-REPEAT REGION OF PRORP DOMAIN-CONTAINING PROTEIN"/>
    <property type="match status" value="1"/>
</dbReference>
<keyword evidence="2" id="KW-0809">Transit peptide</keyword>
<organism evidence="5 6">
    <name type="scientific">Aegilops tauschii subsp. strangulata</name>
    <name type="common">Goatgrass</name>
    <dbReference type="NCBI Taxonomy" id="200361"/>
    <lineage>
        <taxon>Eukaryota</taxon>
        <taxon>Viridiplantae</taxon>
        <taxon>Streptophyta</taxon>
        <taxon>Embryophyta</taxon>
        <taxon>Tracheophyta</taxon>
        <taxon>Spermatophyta</taxon>
        <taxon>Magnoliopsida</taxon>
        <taxon>Liliopsida</taxon>
        <taxon>Poales</taxon>
        <taxon>Poaceae</taxon>
        <taxon>BOP clade</taxon>
        <taxon>Pooideae</taxon>
        <taxon>Triticodae</taxon>
        <taxon>Triticeae</taxon>
        <taxon>Triticinae</taxon>
        <taxon>Aegilops</taxon>
    </lineage>
</organism>
<dbReference type="Proteomes" id="UP000015105">
    <property type="component" value="Chromosome 4D"/>
</dbReference>
<keyword evidence="1" id="KW-0677">Repeat</keyword>
<feature type="repeat" description="PPR" evidence="3">
    <location>
        <begin position="867"/>
        <end position="902"/>
    </location>
</feature>
<reference evidence="6" key="1">
    <citation type="journal article" date="2014" name="Science">
        <title>Ancient hybridizations among the ancestral genomes of bread wheat.</title>
        <authorList>
            <consortium name="International Wheat Genome Sequencing Consortium,"/>
            <person name="Marcussen T."/>
            <person name="Sandve S.R."/>
            <person name="Heier L."/>
            <person name="Spannagl M."/>
            <person name="Pfeifer M."/>
            <person name="Jakobsen K.S."/>
            <person name="Wulff B.B."/>
            <person name="Steuernagel B."/>
            <person name="Mayer K.F."/>
            <person name="Olsen O.A."/>
        </authorList>
    </citation>
    <scope>NUCLEOTIDE SEQUENCE [LARGE SCALE GENOMIC DNA]</scope>
    <source>
        <strain evidence="6">cv. AL8/78</strain>
    </source>
</reference>
<dbReference type="Pfam" id="PF20431">
    <property type="entry name" value="E_motif"/>
    <property type="match status" value="1"/>
</dbReference>
<evidence type="ECO:0000313" key="5">
    <source>
        <dbReference type="EnsemblPlants" id="AET4Gv20724500.2"/>
    </source>
</evidence>
<keyword evidence="6" id="KW-1185">Reference proteome</keyword>
<dbReference type="GO" id="GO:0003729">
    <property type="term" value="F:mRNA binding"/>
    <property type="evidence" value="ECO:0007669"/>
    <property type="project" value="UniProtKB-ARBA"/>
</dbReference>
<feature type="repeat" description="PPR" evidence="3">
    <location>
        <begin position="431"/>
        <end position="465"/>
    </location>
</feature>
<dbReference type="AlphaFoldDB" id="A0A453IY49"/>
<dbReference type="PANTHER" id="PTHR47926">
    <property type="entry name" value="PENTATRICOPEPTIDE REPEAT-CONTAINING PROTEIN"/>
    <property type="match status" value="1"/>
</dbReference>
<dbReference type="Pfam" id="PF01535">
    <property type="entry name" value="PPR"/>
    <property type="match status" value="8"/>
</dbReference>
<dbReference type="InterPro" id="IPR046848">
    <property type="entry name" value="E_motif"/>
</dbReference>
<feature type="repeat" description="PPR" evidence="3">
    <location>
        <begin position="532"/>
        <end position="566"/>
    </location>
</feature>
<sequence length="1011" mass="110037">QLRKEQSLHCSVASPDSTQSMNPRYKALPKSFGTRSFLRKSNQTLVKSFASSAPAPSSAPPHTDALAELVHATRSAKCLRRLHALLAVTGAINRDTSAVTAAVEGYLSLGMPGAAASLFAGSHRRRPTVYSLNLAVRCFSAHGFHRELLGLYRTACAYGGGSDNFTFPPVIKACTAVGCLLLGREAHGRVLRDGHGDNVGVQTALLDMYAKAGWVGASRAVFDCMAQRDLISWNALISGYSLNGCFREAVEAMREMQEDGMRPNASTFVAAVGVCGAVGDSDAGDSLHAFALKCGALADESVTPAFISMYAGFDDLSSSRLLFDLQPVKDLVSYNSMISAYMQHDKWKESFEVFRLMRCAGLGPNLVTVVSVLPTCSDFFGVHVGESVHGMVIKFGLAEQISVVSALVSMYSKLGELDSAVQLFCSCTAKNHLLWNSIISGYILNNEWHTALDAFCRMQTEGVAADATTVIKVISGCRHIKDLRMAKSIHGYAVRNSFELNQSVMNALLAMYGDCGELSNSYKLFQKMEVPMLISWNTIISGYAEAGDAEASVRLFRQMRQADLQFDVVTLIGLTSSISVAEDATIGESLHSLAVKSGCSTDVSLTHTLITMYSNCGSVQACQRLFDSLSSVNTVSYNVLMTGYRKNNLSEEILPLFYEMVKNEKEPNHITLLNVLPVCQSQLQGKSVHGYAVRNFFRLETPMLTSAICMYSRFNNFDYSCKLFNSVGEKNTIVWNCILSACVQCKLADIAFDFFRQMCFLNVNPDAVTMLALISACSQIGKADLAECVTALLLKNGFGGSLFVVNALIDMHSRCGSISFARELFDSSGAKDSVTWSAMINSYGLHGDGKSAIDLFSMMIASGVEPDDVTFVSILSACSHSGLVEQARSLFKSLQIDYGITPRMEHYACMVDLLGRTGHLDEAYDVVGSMPFRPSESLLESLLGACRFHGNSKIGEAVGKLLIDSDHSNPRSYVMLSNIYASVGKWNDYEWLRLDMEGKGLRKDVGISLIE</sequence>
<evidence type="ECO:0008006" key="7">
    <source>
        <dbReference type="Google" id="ProtNLM"/>
    </source>
</evidence>
<dbReference type="FunFam" id="1.25.40.10:FF:000090">
    <property type="entry name" value="Pentatricopeptide repeat-containing protein, chloroplastic"/>
    <property type="match status" value="1"/>
</dbReference>
<dbReference type="FunFam" id="1.25.40.10:FF:000073">
    <property type="entry name" value="Pentatricopeptide repeat-containing protein chloroplastic"/>
    <property type="match status" value="1"/>
</dbReference>